<feature type="domain" description="Peptidase S9 prolyl oligopeptidase catalytic" evidence="5">
    <location>
        <begin position="509"/>
        <end position="710"/>
    </location>
</feature>
<evidence type="ECO:0000313" key="6">
    <source>
        <dbReference type="EMBL" id="MFB9898288.1"/>
    </source>
</evidence>
<evidence type="ECO:0000256" key="2">
    <source>
        <dbReference type="ARBA" id="ARBA00022801"/>
    </source>
</evidence>
<dbReference type="Gene3D" id="2.120.10.30">
    <property type="entry name" value="TolB, C-terminal domain"/>
    <property type="match status" value="2"/>
</dbReference>
<keyword evidence="7" id="KW-1185">Reference proteome</keyword>
<evidence type="ECO:0000256" key="1">
    <source>
        <dbReference type="ARBA" id="ARBA00022729"/>
    </source>
</evidence>
<dbReference type="PANTHER" id="PTHR42776">
    <property type="entry name" value="SERINE PEPTIDASE S9 FAMILY MEMBER"/>
    <property type="match status" value="1"/>
</dbReference>
<evidence type="ECO:0000313" key="7">
    <source>
        <dbReference type="Proteomes" id="UP001589688"/>
    </source>
</evidence>
<accession>A0ABV5ZLM3</accession>
<feature type="signal peptide" evidence="4">
    <location>
        <begin position="1"/>
        <end position="17"/>
    </location>
</feature>
<keyword evidence="2" id="KW-0378">Hydrolase</keyword>
<reference evidence="6 7" key="1">
    <citation type="submission" date="2024-09" db="EMBL/GenBank/DDBJ databases">
        <authorList>
            <person name="Sun Q."/>
            <person name="Mori K."/>
        </authorList>
    </citation>
    <scope>NUCLEOTIDE SEQUENCE [LARGE SCALE GENOMIC DNA]</scope>
    <source>
        <strain evidence="6 7">ATCC 51272</strain>
    </source>
</reference>
<name>A0ABV5ZLM3_9BACT</name>
<dbReference type="InterPro" id="IPR029058">
    <property type="entry name" value="AB_hydrolase_fold"/>
</dbReference>
<dbReference type="RefSeq" id="WP_027952956.1">
    <property type="nucleotide sequence ID" value="NZ_JBHLZF010000002.1"/>
</dbReference>
<keyword evidence="1 4" id="KW-0732">Signal</keyword>
<keyword evidence="3" id="KW-0645">Protease</keyword>
<dbReference type="InterPro" id="IPR011042">
    <property type="entry name" value="6-blade_b-propeller_TolB-like"/>
</dbReference>
<dbReference type="PANTHER" id="PTHR42776:SF13">
    <property type="entry name" value="DIPEPTIDYL-PEPTIDASE 5"/>
    <property type="match status" value="1"/>
</dbReference>
<proteinExistence type="predicted"/>
<dbReference type="Proteomes" id="UP001589688">
    <property type="component" value="Unassembled WGS sequence"/>
</dbReference>
<dbReference type="InterPro" id="IPR001375">
    <property type="entry name" value="Peptidase_S9_cat"/>
</dbReference>
<sequence>MKKTFILSLALLAAANAAGQKRAFTIEDVYRVKYASSPTVSATGMLAYGVSRQDLAAQKSYSDILLNVPTASGLQGIAHGETRAVTTDRKSFSPFWSQDGKSLYFLSYADGTTQVYRHTNGQNEKITDYALGIQSPVLSPDGNLIAFAAEVFPEIGGADGKANKEAMDRKARNPIQAHVADELLYRHWTSYSDGRYWHIIVYNIKEKTYTDVTPGRFHSPVFSPGGPTGFAFSPDSRELCYLSNHDLHPEASTNCDLWTVPVGGGEAKNITAENPAWDGSPQYSPDGRYIAYRFQRTPGYESDRFILGLYDRQTGRKTVLTEQFDNWVDDYKWAADSRSIYFLGQEKGYAPLYRLTLKPAKTASAPGTTASKTNKTTLQPDRITKLIGRRAIGSFDVDRQGYVYYTWSSTGRPAELYVSRPDGKAAWTDAPRARQSLSELPVTHLNDSLVAAVDFRPSEAMWVTGADGDSVEFFVVKPHGFDPARRYPLVINVHGGPQMQWMDSYRPDWQVYPGAGYVVAYPNPHGSTGYGQQFCRAISGSWGGRPYEDVMRVTDALAQLSYVDSTRMGAMGWSYGGYFMNWLQGQTRRFKCLASMMGLFDLRSMWGGTEELWFPNFELEGQPWNSPLYQKWSPSEYVRNFATPTLIITGERDYRVPYMQSVQYFNTLQTLGIPSRLIIFDNDGHWPSGLKSMPLYYNAHLEWFHQYLGGAPAPWDSRKMAMQAPYAKP</sequence>
<dbReference type="InterPro" id="IPR011659">
    <property type="entry name" value="WD40"/>
</dbReference>
<dbReference type="Gene3D" id="3.40.50.1820">
    <property type="entry name" value="alpha/beta hydrolase"/>
    <property type="match status" value="1"/>
</dbReference>
<evidence type="ECO:0000256" key="4">
    <source>
        <dbReference type="SAM" id="SignalP"/>
    </source>
</evidence>
<gene>
    <name evidence="6" type="ORF">ACFFK8_10925</name>
</gene>
<dbReference type="SUPFAM" id="SSF53474">
    <property type="entry name" value="alpha/beta-Hydrolases"/>
    <property type="match status" value="1"/>
</dbReference>
<dbReference type="Pfam" id="PF00326">
    <property type="entry name" value="Peptidase_S9"/>
    <property type="match status" value="1"/>
</dbReference>
<protein>
    <submittedName>
        <fullName evidence="6">Prolyl oligopeptidase family serine peptidase</fullName>
    </submittedName>
</protein>
<feature type="chain" id="PRO_5046869840" evidence="4">
    <location>
        <begin position="18"/>
        <end position="729"/>
    </location>
</feature>
<dbReference type="EMBL" id="JBHLZF010000002">
    <property type="protein sequence ID" value="MFB9898288.1"/>
    <property type="molecule type" value="Genomic_DNA"/>
</dbReference>
<evidence type="ECO:0000259" key="5">
    <source>
        <dbReference type="Pfam" id="PF00326"/>
    </source>
</evidence>
<evidence type="ECO:0000256" key="3">
    <source>
        <dbReference type="ARBA" id="ARBA00022825"/>
    </source>
</evidence>
<organism evidence="6 7">
    <name type="scientific">Hallella seregens ATCC 51272</name>
    <dbReference type="NCBI Taxonomy" id="1336250"/>
    <lineage>
        <taxon>Bacteria</taxon>
        <taxon>Pseudomonadati</taxon>
        <taxon>Bacteroidota</taxon>
        <taxon>Bacteroidia</taxon>
        <taxon>Bacteroidales</taxon>
        <taxon>Prevotellaceae</taxon>
        <taxon>Hallella</taxon>
    </lineage>
</organism>
<keyword evidence="3" id="KW-0720">Serine protease</keyword>
<comment type="caution">
    <text evidence="6">The sequence shown here is derived from an EMBL/GenBank/DDBJ whole genome shotgun (WGS) entry which is preliminary data.</text>
</comment>
<dbReference type="Pfam" id="PF07676">
    <property type="entry name" value="PD40"/>
    <property type="match status" value="2"/>
</dbReference>
<dbReference type="SUPFAM" id="SSF82171">
    <property type="entry name" value="DPP6 N-terminal domain-like"/>
    <property type="match status" value="1"/>
</dbReference>